<dbReference type="GO" id="GO:0003964">
    <property type="term" value="F:RNA-directed DNA polymerase activity"/>
    <property type="evidence" value="ECO:0007669"/>
    <property type="project" value="UniProtKB-KW"/>
</dbReference>
<keyword evidence="2" id="KW-0808">Transferase</keyword>
<keyword evidence="2" id="KW-0695">RNA-directed DNA polymerase</keyword>
<evidence type="ECO:0000256" key="1">
    <source>
        <dbReference type="SAM" id="MobiDB-lite"/>
    </source>
</evidence>
<proteinExistence type="predicted"/>
<comment type="caution">
    <text evidence="2">The sequence shown here is derived from an EMBL/GenBank/DDBJ whole genome shotgun (WGS) entry which is preliminary data.</text>
</comment>
<evidence type="ECO:0000313" key="2">
    <source>
        <dbReference type="EMBL" id="GEU89037.1"/>
    </source>
</evidence>
<dbReference type="EMBL" id="BKCJ010009875">
    <property type="protein sequence ID" value="GEU89037.1"/>
    <property type="molecule type" value="Genomic_DNA"/>
</dbReference>
<feature type="region of interest" description="Disordered" evidence="1">
    <location>
        <begin position="160"/>
        <end position="188"/>
    </location>
</feature>
<gene>
    <name evidence="2" type="ORF">Tci_061015</name>
</gene>
<accession>A0A6L2NTT8</accession>
<organism evidence="2">
    <name type="scientific">Tanacetum cinerariifolium</name>
    <name type="common">Dalmatian daisy</name>
    <name type="synonym">Chrysanthemum cinerariifolium</name>
    <dbReference type="NCBI Taxonomy" id="118510"/>
    <lineage>
        <taxon>Eukaryota</taxon>
        <taxon>Viridiplantae</taxon>
        <taxon>Streptophyta</taxon>
        <taxon>Embryophyta</taxon>
        <taxon>Tracheophyta</taxon>
        <taxon>Spermatophyta</taxon>
        <taxon>Magnoliopsida</taxon>
        <taxon>eudicotyledons</taxon>
        <taxon>Gunneridae</taxon>
        <taxon>Pentapetalae</taxon>
        <taxon>asterids</taxon>
        <taxon>campanulids</taxon>
        <taxon>Asterales</taxon>
        <taxon>Asteraceae</taxon>
        <taxon>Asteroideae</taxon>
        <taxon>Anthemideae</taxon>
        <taxon>Anthemidinae</taxon>
        <taxon>Tanacetum</taxon>
    </lineage>
</organism>
<protein>
    <submittedName>
        <fullName evidence="2">RNA-directed DNA polymerase, eukaryota, reverse transcriptase zinc-binding domain protein</fullName>
    </submittedName>
</protein>
<sequence>MIKRMHPNKGKIAELDANEDVTLEDVDAEVATDANIQGRLAKSQAKVYHLDLQHAKKVLSMQDTNEAEPVEVEEVIKVVTAAKLITEVVTTAATTIIVAQLPKASAPRRRRGVVIQELKNTAATSVIVHSEDKAFARQLEAELNANINWNDVVDQVNRKEKQDNTVMREEDVTEQEKGSKRKGDSLEQKAVKKQRIAKEEGQIWMFLLVEKIYHLTYFTLEQMVNNVRLKVEEESEMSLELLSEDGNPARANIKQALGAIIPTFAAIGLPLRAWWKTNFNKIARKWGELVFMDDSNNANKYSLCICVKTTFFHLIAKSLKVIIKGKVYVVRAKEVTGWVPDFGEETSDESEDYSDNNSVGKKNWVESEEGFKTMLL</sequence>
<reference evidence="2" key="1">
    <citation type="journal article" date="2019" name="Sci. Rep.">
        <title>Draft genome of Tanacetum cinerariifolium, the natural source of mosquito coil.</title>
        <authorList>
            <person name="Yamashiro T."/>
            <person name="Shiraishi A."/>
            <person name="Satake H."/>
            <person name="Nakayama K."/>
        </authorList>
    </citation>
    <scope>NUCLEOTIDE SEQUENCE</scope>
</reference>
<keyword evidence="2" id="KW-0548">Nucleotidyltransferase</keyword>
<dbReference type="AlphaFoldDB" id="A0A6L2NTT8"/>
<name>A0A6L2NTT8_TANCI</name>